<dbReference type="Gene3D" id="3.40.30.10">
    <property type="entry name" value="Glutaredoxin"/>
    <property type="match status" value="1"/>
</dbReference>
<reference evidence="1 2" key="1">
    <citation type="submission" date="2015-07" db="EMBL/GenBank/DDBJ databases">
        <title>Draft genome sequence of the Amantichitinum ursilacus IGB-41, a new chitin-degrading bacterium.</title>
        <authorList>
            <person name="Kirstahler P."/>
            <person name="Guenther M."/>
            <person name="Grumaz C."/>
            <person name="Rupp S."/>
            <person name="Zibek S."/>
            <person name="Sohn K."/>
        </authorList>
    </citation>
    <scope>NUCLEOTIDE SEQUENCE [LARGE SCALE GENOMIC DNA]</scope>
    <source>
        <strain evidence="1 2">IGB-41</strain>
    </source>
</reference>
<comment type="caution">
    <text evidence="1">The sequence shown here is derived from an EMBL/GenBank/DDBJ whole genome shotgun (WGS) entry which is preliminary data.</text>
</comment>
<dbReference type="InterPro" id="IPR008554">
    <property type="entry name" value="Glutaredoxin-like"/>
</dbReference>
<evidence type="ECO:0008006" key="3">
    <source>
        <dbReference type="Google" id="ProtNLM"/>
    </source>
</evidence>
<evidence type="ECO:0000313" key="1">
    <source>
        <dbReference type="EMBL" id="KPC52980.1"/>
    </source>
</evidence>
<organism evidence="1 2">
    <name type="scientific">Amantichitinum ursilacus</name>
    <dbReference type="NCBI Taxonomy" id="857265"/>
    <lineage>
        <taxon>Bacteria</taxon>
        <taxon>Pseudomonadati</taxon>
        <taxon>Pseudomonadota</taxon>
        <taxon>Betaproteobacteria</taxon>
        <taxon>Neisseriales</taxon>
        <taxon>Chitinibacteraceae</taxon>
        <taxon>Amantichitinum</taxon>
    </lineage>
</organism>
<dbReference type="EMBL" id="LAQT01000008">
    <property type="protein sequence ID" value="KPC52980.1"/>
    <property type="molecule type" value="Genomic_DNA"/>
</dbReference>
<protein>
    <recommendedName>
        <fullName evidence="3">Glutaredoxin-like domain (DUF836)</fullName>
    </recommendedName>
</protein>
<proteinExistence type="predicted"/>
<dbReference type="Proteomes" id="UP000037939">
    <property type="component" value="Unassembled WGS sequence"/>
</dbReference>
<dbReference type="STRING" id="857265.WG78_10835"/>
<name>A0A0N1JSH3_9NEIS</name>
<keyword evidence="2" id="KW-1185">Reference proteome</keyword>
<evidence type="ECO:0000313" key="2">
    <source>
        <dbReference type="Proteomes" id="UP000037939"/>
    </source>
</evidence>
<dbReference type="OrthoDB" id="8779161at2"/>
<accession>A0A0N1JSH3</accession>
<sequence>MNPGPLRLRLYGRIYCSLCTEMREQLDALSHQRGFQVDFIDIDDDDDLEDRYGELVPVLTDLHDREICHYHLDLSALDMFLSVQA</sequence>
<dbReference type="InterPro" id="IPR036249">
    <property type="entry name" value="Thioredoxin-like_sf"/>
</dbReference>
<dbReference type="RefSeq" id="WP_053937818.1">
    <property type="nucleotide sequence ID" value="NZ_LAQT01000008.1"/>
</dbReference>
<gene>
    <name evidence="1" type="ORF">WG78_10835</name>
</gene>
<dbReference type="SUPFAM" id="SSF52833">
    <property type="entry name" value="Thioredoxin-like"/>
    <property type="match status" value="1"/>
</dbReference>
<dbReference type="AlphaFoldDB" id="A0A0N1JSH3"/>
<dbReference type="Pfam" id="PF05768">
    <property type="entry name" value="Glrx-like"/>
    <property type="match status" value="1"/>
</dbReference>